<sequence>MKKSLLILGIIAIGFTSCKKEIEKETEGTPIDSTVVQVDEHNAKNSLDYQGNYRGNLPCADCESIETTISLTEDSYIKETVYKGKSSKVFKETGKFTWNDAGNTITLSGSAAPNQYFVGENALFHLDVDGKRIEGDLASKYQLSRIEISEPIAPVQKEETKTKEVAKVELKNSKWRLVKLYGKTIEKNKNSNRENGINFNSDGRFSAFAGCNNMMGSYKLKEEVSRIEFSKVASTMMACEDMVTEQELAKVLEMADNYNFDGKTLKLNKARMATLAEFEIIK</sequence>
<feature type="domain" description="DUF306" evidence="1">
    <location>
        <begin position="169"/>
        <end position="279"/>
    </location>
</feature>
<proteinExistence type="predicted"/>
<dbReference type="Gene3D" id="2.40.128.270">
    <property type="match status" value="1"/>
</dbReference>
<dbReference type="InterPro" id="IPR005184">
    <property type="entry name" value="DUF306_Meta_HslJ"/>
</dbReference>
<name>A0A327YS32_9FLAO</name>
<organism evidence="2 3">
    <name type="scientific">Flavobacterium aquaticum</name>
    <dbReference type="NCBI Taxonomy" id="1236486"/>
    <lineage>
        <taxon>Bacteria</taxon>
        <taxon>Pseudomonadati</taxon>
        <taxon>Bacteroidota</taxon>
        <taxon>Flavobacteriia</taxon>
        <taxon>Flavobacteriales</taxon>
        <taxon>Flavobacteriaceae</taxon>
        <taxon>Flavobacterium</taxon>
    </lineage>
</organism>
<dbReference type="AlphaFoldDB" id="A0A327YS32"/>
<accession>A0A327YS32</accession>
<dbReference type="InterPro" id="IPR007298">
    <property type="entry name" value="Cu-R_lipoprotein_NlpE"/>
</dbReference>
<dbReference type="PANTHER" id="PTHR35535">
    <property type="entry name" value="HEAT SHOCK PROTEIN HSLJ"/>
    <property type="match status" value="1"/>
</dbReference>
<protein>
    <submittedName>
        <fullName evidence="2">NlpE-like protein</fullName>
    </submittedName>
</protein>
<dbReference type="Proteomes" id="UP000249620">
    <property type="component" value="Unassembled WGS sequence"/>
</dbReference>
<reference evidence="2 3" key="1">
    <citation type="submission" date="2018-06" db="EMBL/GenBank/DDBJ databases">
        <title>Genomic Encyclopedia of Type Strains, Phase III (KMG-III): the genomes of soil and plant-associated and newly described type strains.</title>
        <authorList>
            <person name="Whitman W."/>
        </authorList>
    </citation>
    <scope>NUCLEOTIDE SEQUENCE [LARGE SCALE GENOMIC DNA]</scope>
    <source>
        <strain evidence="2 3">CGMCC 1.12398</strain>
    </source>
</reference>
<evidence type="ECO:0000313" key="3">
    <source>
        <dbReference type="Proteomes" id="UP000249620"/>
    </source>
</evidence>
<dbReference type="RefSeq" id="WP_111566766.1">
    <property type="nucleotide sequence ID" value="NZ_QLMI01000004.1"/>
</dbReference>
<dbReference type="Gene3D" id="2.40.128.640">
    <property type="match status" value="1"/>
</dbReference>
<dbReference type="OrthoDB" id="5348860at2"/>
<dbReference type="Pfam" id="PF04170">
    <property type="entry name" value="NlpE"/>
    <property type="match status" value="1"/>
</dbReference>
<evidence type="ECO:0000259" key="1">
    <source>
        <dbReference type="Pfam" id="PF03724"/>
    </source>
</evidence>
<dbReference type="EMBL" id="QLMI01000004">
    <property type="protein sequence ID" value="RAK22535.1"/>
    <property type="molecule type" value="Genomic_DNA"/>
</dbReference>
<keyword evidence="3" id="KW-1185">Reference proteome</keyword>
<dbReference type="InterPro" id="IPR038670">
    <property type="entry name" value="HslJ-like_sf"/>
</dbReference>
<dbReference type="InterPro" id="IPR053147">
    <property type="entry name" value="Hsp_HslJ-like"/>
</dbReference>
<evidence type="ECO:0000313" key="2">
    <source>
        <dbReference type="EMBL" id="RAK22535.1"/>
    </source>
</evidence>
<dbReference type="Pfam" id="PF03724">
    <property type="entry name" value="META"/>
    <property type="match status" value="1"/>
</dbReference>
<dbReference type="PROSITE" id="PS51257">
    <property type="entry name" value="PROKAR_LIPOPROTEIN"/>
    <property type="match status" value="1"/>
</dbReference>
<comment type="caution">
    <text evidence="2">The sequence shown here is derived from an EMBL/GenBank/DDBJ whole genome shotgun (WGS) entry which is preliminary data.</text>
</comment>
<dbReference type="PANTHER" id="PTHR35535:SF1">
    <property type="entry name" value="HEAT SHOCK PROTEIN HSLJ"/>
    <property type="match status" value="1"/>
</dbReference>
<gene>
    <name evidence="2" type="ORF">B0I03_10457</name>
</gene>